<dbReference type="RefSeq" id="WP_217652957.1">
    <property type="nucleotide sequence ID" value="NZ_FQUU01000005.1"/>
</dbReference>
<accession>A0A1M4YB78</accession>
<keyword evidence="4" id="KW-1185">Reference proteome</keyword>
<dbReference type="EMBL" id="FQUU01000005">
    <property type="protein sequence ID" value="SHF02843.1"/>
    <property type="molecule type" value="Genomic_DNA"/>
</dbReference>
<evidence type="ECO:0000313" key="4">
    <source>
        <dbReference type="Proteomes" id="UP000184048"/>
    </source>
</evidence>
<dbReference type="AlphaFoldDB" id="A0A1M4YB78"/>
<organism evidence="3 4">
    <name type="scientific">Flavisolibacter ginsengisoli DSM 18119</name>
    <dbReference type="NCBI Taxonomy" id="1121884"/>
    <lineage>
        <taxon>Bacteria</taxon>
        <taxon>Pseudomonadati</taxon>
        <taxon>Bacteroidota</taxon>
        <taxon>Chitinophagia</taxon>
        <taxon>Chitinophagales</taxon>
        <taxon>Chitinophagaceae</taxon>
        <taxon>Flavisolibacter</taxon>
    </lineage>
</organism>
<protein>
    <submittedName>
        <fullName evidence="3">Glycine zipper</fullName>
    </submittedName>
</protein>
<proteinExistence type="predicted"/>
<dbReference type="Pfam" id="PF13441">
    <property type="entry name" value="Gly-zipper_YMGG"/>
    <property type="match status" value="1"/>
</dbReference>
<gene>
    <name evidence="3" type="ORF">SAMN02745131_01659</name>
</gene>
<dbReference type="PROSITE" id="PS51257">
    <property type="entry name" value="PROKAR_LIPOPROTEIN"/>
    <property type="match status" value="1"/>
</dbReference>
<evidence type="ECO:0000259" key="2">
    <source>
        <dbReference type="Pfam" id="PF13441"/>
    </source>
</evidence>
<evidence type="ECO:0000256" key="1">
    <source>
        <dbReference type="SAM" id="SignalP"/>
    </source>
</evidence>
<dbReference type="Proteomes" id="UP000184048">
    <property type="component" value="Unassembled WGS sequence"/>
</dbReference>
<name>A0A1M4YB78_9BACT</name>
<feature type="domain" description="YMGG-like Gly-zipper" evidence="2">
    <location>
        <begin position="38"/>
        <end position="79"/>
    </location>
</feature>
<feature type="chain" id="PRO_5013064520" evidence="1">
    <location>
        <begin position="20"/>
        <end position="90"/>
    </location>
</feature>
<reference evidence="3 4" key="1">
    <citation type="submission" date="2016-11" db="EMBL/GenBank/DDBJ databases">
        <authorList>
            <person name="Jaros S."/>
            <person name="Januszkiewicz K."/>
            <person name="Wedrychowicz H."/>
        </authorList>
    </citation>
    <scope>NUCLEOTIDE SEQUENCE [LARGE SCALE GENOMIC DNA]</scope>
    <source>
        <strain evidence="3 4">DSM 18119</strain>
    </source>
</reference>
<feature type="signal peptide" evidence="1">
    <location>
        <begin position="1"/>
        <end position="19"/>
    </location>
</feature>
<dbReference type="InterPro" id="IPR027367">
    <property type="entry name" value="Gly-zipper_YMGG"/>
</dbReference>
<evidence type="ECO:0000313" key="3">
    <source>
        <dbReference type="EMBL" id="SHF02843.1"/>
    </source>
</evidence>
<sequence length="90" mass="9432">MKKWMYVLSMVFVFSCASAGFNGLHAQEHKTVQKSKKGKYALIGAAAGAGTGAIVSKKKGKGALIGGAVGAGAGYLYGRHKDKKYRKAHS</sequence>
<keyword evidence="1" id="KW-0732">Signal</keyword>